<organism evidence="2 3">
    <name type="scientific">Phrynocephalus forsythii</name>
    <dbReference type="NCBI Taxonomy" id="171643"/>
    <lineage>
        <taxon>Eukaryota</taxon>
        <taxon>Metazoa</taxon>
        <taxon>Chordata</taxon>
        <taxon>Craniata</taxon>
        <taxon>Vertebrata</taxon>
        <taxon>Euteleostomi</taxon>
        <taxon>Lepidosauria</taxon>
        <taxon>Squamata</taxon>
        <taxon>Bifurcata</taxon>
        <taxon>Unidentata</taxon>
        <taxon>Episquamata</taxon>
        <taxon>Toxicofera</taxon>
        <taxon>Iguania</taxon>
        <taxon>Acrodonta</taxon>
        <taxon>Agamidae</taxon>
        <taxon>Agaminae</taxon>
        <taxon>Phrynocephalus</taxon>
    </lineage>
</organism>
<evidence type="ECO:0000313" key="3">
    <source>
        <dbReference type="Proteomes" id="UP001142489"/>
    </source>
</evidence>
<dbReference type="Proteomes" id="UP001142489">
    <property type="component" value="Unassembled WGS sequence"/>
</dbReference>
<dbReference type="InterPro" id="IPR008919">
    <property type="entry name" value="Retrov_capsid_N"/>
</dbReference>
<feature type="domain" description="Core shell protein Gag P30" evidence="1">
    <location>
        <begin position="61"/>
        <end position="200"/>
    </location>
</feature>
<dbReference type="Gene3D" id="1.10.375.10">
    <property type="entry name" value="Human Immunodeficiency Virus Type 1 Capsid Protein"/>
    <property type="match status" value="1"/>
</dbReference>
<dbReference type="OrthoDB" id="9049599at2759"/>
<dbReference type="AlphaFoldDB" id="A0A9Q1AWZ9"/>
<dbReference type="Pfam" id="PF02093">
    <property type="entry name" value="Gag_p30"/>
    <property type="match status" value="1"/>
</dbReference>
<keyword evidence="3" id="KW-1185">Reference proteome</keyword>
<name>A0A9Q1AWZ9_9SAUR</name>
<sequence>METGGGNLQARLVGEAECSATQAQMMAGDDSHLFPPSGQGDRASEEKNMDKMLFERDRSTDLYNWKHQTPPYSTDPKGKTELIEGIFLTHNPMWVDIQQLLAVLLTIEERRLVREAALRYAEGRFKDDDNVLIAAEGVVPALKPDWHGNGARTPAHDRALLRYRECIVEGLRRGVPKQQSVQKVYAVMQGPNETPSAYLE</sequence>
<protein>
    <recommendedName>
        <fullName evidence="1">Core shell protein Gag P30 domain-containing protein</fullName>
    </recommendedName>
</protein>
<dbReference type="InterPro" id="IPR050462">
    <property type="entry name" value="Retroviral_Gag-Pol_poly"/>
</dbReference>
<evidence type="ECO:0000259" key="1">
    <source>
        <dbReference type="Pfam" id="PF02093"/>
    </source>
</evidence>
<dbReference type="GO" id="GO:0019068">
    <property type="term" value="P:virion assembly"/>
    <property type="evidence" value="ECO:0007669"/>
    <property type="project" value="InterPro"/>
</dbReference>
<evidence type="ECO:0000313" key="2">
    <source>
        <dbReference type="EMBL" id="KAJ7316800.1"/>
    </source>
</evidence>
<proteinExistence type="predicted"/>
<accession>A0A9Q1AWZ9</accession>
<dbReference type="EMBL" id="JAPFRF010000011">
    <property type="protein sequence ID" value="KAJ7316800.1"/>
    <property type="molecule type" value="Genomic_DNA"/>
</dbReference>
<comment type="caution">
    <text evidence="2">The sequence shown here is derived from an EMBL/GenBank/DDBJ whole genome shotgun (WGS) entry which is preliminary data.</text>
</comment>
<dbReference type="SUPFAM" id="SSF47943">
    <property type="entry name" value="Retrovirus capsid protein, N-terminal core domain"/>
    <property type="match status" value="1"/>
</dbReference>
<reference evidence="2" key="1">
    <citation type="journal article" date="2023" name="DNA Res.">
        <title>Chromosome-level genome assembly of Phrynocephalus forsythii using third-generation DNA sequencing and Hi-C analysis.</title>
        <authorList>
            <person name="Qi Y."/>
            <person name="Zhao W."/>
            <person name="Zhao Y."/>
            <person name="Niu C."/>
            <person name="Cao S."/>
            <person name="Zhang Y."/>
        </authorList>
    </citation>
    <scope>NUCLEOTIDE SEQUENCE</scope>
    <source>
        <tissue evidence="2">Muscle</tissue>
    </source>
</reference>
<dbReference type="PANTHER" id="PTHR33166">
    <property type="entry name" value="GAG_P30 DOMAIN-CONTAINING PROTEIN"/>
    <property type="match status" value="1"/>
</dbReference>
<gene>
    <name evidence="2" type="ORF">JRQ81_002962</name>
</gene>
<dbReference type="InterPro" id="IPR003036">
    <property type="entry name" value="Gag_P30"/>
</dbReference>